<evidence type="ECO:0000256" key="2">
    <source>
        <dbReference type="SAM" id="SignalP"/>
    </source>
</evidence>
<name>A0ABQ9KUW7_HEVBR</name>
<sequence>MGKEKCNQASMLMWVLVAAGLLCQNLVTVPVMATNFEDQKSFFPFPDPNPRSPPTESHGSPPHGSGSTPSHGGGYGGTPPAHTTPSPSPSHGNCGTPPSVPTPSKPSNPPSGRGHHHSPPSTGGSHPSPPSSGGSPPTPVIANPPTPSTPFVPSPPFIPDPSSPFTCNYWKNHPGLIWGLLGWWGNLGNAFGVTSMPGFGASMSLPLALSNARTDGYGTLYREGTASLLNSLVSSKFPFTTRQVRESFKTALSSNKAAAAQGQLFKLANEGHFKPRN</sequence>
<comment type="caution">
    <text evidence="3">The sequence shown here is derived from an EMBL/GenBank/DDBJ whole genome shotgun (WGS) entry which is preliminary data.</text>
</comment>
<proteinExistence type="predicted"/>
<accession>A0ABQ9KUW7</accession>
<feature type="region of interest" description="Disordered" evidence="1">
    <location>
        <begin position="42"/>
        <end position="155"/>
    </location>
</feature>
<feature type="compositionally biased region" description="Low complexity" evidence="1">
    <location>
        <begin position="54"/>
        <end position="70"/>
    </location>
</feature>
<dbReference type="Proteomes" id="UP001174677">
    <property type="component" value="Chromosome 16"/>
</dbReference>
<dbReference type="PANTHER" id="PTHR33210">
    <property type="entry name" value="PROTODERMAL FACTOR 1"/>
    <property type="match status" value="1"/>
</dbReference>
<keyword evidence="2" id="KW-0732">Signal</keyword>
<dbReference type="EMBL" id="JARPOI010000016">
    <property type="protein sequence ID" value="KAJ9147165.1"/>
    <property type="molecule type" value="Genomic_DNA"/>
</dbReference>
<dbReference type="InterPro" id="IPR039923">
    <property type="entry name" value="Protodermal_1"/>
</dbReference>
<protein>
    <recommendedName>
        <fullName evidence="5">Protodermal factor 1</fullName>
    </recommendedName>
</protein>
<evidence type="ECO:0000313" key="4">
    <source>
        <dbReference type="Proteomes" id="UP001174677"/>
    </source>
</evidence>
<feature type="signal peptide" evidence="2">
    <location>
        <begin position="1"/>
        <end position="23"/>
    </location>
</feature>
<evidence type="ECO:0008006" key="5">
    <source>
        <dbReference type="Google" id="ProtNLM"/>
    </source>
</evidence>
<feature type="compositionally biased region" description="Low complexity" evidence="1">
    <location>
        <begin position="78"/>
        <end position="92"/>
    </location>
</feature>
<evidence type="ECO:0000256" key="1">
    <source>
        <dbReference type="SAM" id="MobiDB-lite"/>
    </source>
</evidence>
<keyword evidence="4" id="KW-1185">Reference proteome</keyword>
<gene>
    <name evidence="3" type="ORF">P3X46_029357</name>
</gene>
<organism evidence="3 4">
    <name type="scientific">Hevea brasiliensis</name>
    <name type="common">Para rubber tree</name>
    <name type="synonym">Siphonia brasiliensis</name>
    <dbReference type="NCBI Taxonomy" id="3981"/>
    <lineage>
        <taxon>Eukaryota</taxon>
        <taxon>Viridiplantae</taxon>
        <taxon>Streptophyta</taxon>
        <taxon>Embryophyta</taxon>
        <taxon>Tracheophyta</taxon>
        <taxon>Spermatophyta</taxon>
        <taxon>Magnoliopsida</taxon>
        <taxon>eudicotyledons</taxon>
        <taxon>Gunneridae</taxon>
        <taxon>Pentapetalae</taxon>
        <taxon>rosids</taxon>
        <taxon>fabids</taxon>
        <taxon>Malpighiales</taxon>
        <taxon>Euphorbiaceae</taxon>
        <taxon>Crotonoideae</taxon>
        <taxon>Micrandreae</taxon>
        <taxon>Hevea</taxon>
    </lineage>
</organism>
<feature type="chain" id="PRO_5045396817" description="Protodermal factor 1" evidence="2">
    <location>
        <begin position="24"/>
        <end position="277"/>
    </location>
</feature>
<feature type="compositionally biased region" description="Pro residues" evidence="1">
    <location>
        <begin position="136"/>
        <end position="155"/>
    </location>
</feature>
<reference evidence="3" key="1">
    <citation type="journal article" date="2023" name="Plant Biotechnol. J.">
        <title>Chromosome-level wild Hevea brasiliensis genome provides new tools for genomic-assisted breeding and valuable loci to elevate rubber yield.</title>
        <authorList>
            <person name="Cheng H."/>
            <person name="Song X."/>
            <person name="Hu Y."/>
            <person name="Wu T."/>
            <person name="Yang Q."/>
            <person name="An Z."/>
            <person name="Feng S."/>
            <person name="Deng Z."/>
            <person name="Wu W."/>
            <person name="Zeng X."/>
            <person name="Tu M."/>
            <person name="Wang X."/>
            <person name="Huang H."/>
        </authorList>
    </citation>
    <scope>NUCLEOTIDE SEQUENCE</scope>
    <source>
        <strain evidence="3">MT/VB/25A 57/8</strain>
    </source>
</reference>
<feature type="compositionally biased region" description="Pro residues" evidence="1">
    <location>
        <begin position="98"/>
        <end position="109"/>
    </location>
</feature>
<feature type="compositionally biased region" description="Low complexity" evidence="1">
    <location>
        <begin position="119"/>
        <end position="135"/>
    </location>
</feature>
<dbReference type="PANTHER" id="PTHR33210:SF18">
    <property type="entry name" value="PROTODERMAL FACTOR 1"/>
    <property type="match status" value="1"/>
</dbReference>
<evidence type="ECO:0000313" key="3">
    <source>
        <dbReference type="EMBL" id="KAJ9147165.1"/>
    </source>
</evidence>